<accession>A0ABR1Z1E5</accession>
<keyword evidence="2" id="KW-0479">Metal-binding</keyword>
<evidence type="ECO:0000256" key="1">
    <source>
        <dbReference type="ARBA" id="ARBA00011062"/>
    </source>
</evidence>
<feature type="domain" description="Survival protein SurE-like phosphatase/nucleotidase" evidence="6">
    <location>
        <begin position="63"/>
        <end position="269"/>
    </location>
</feature>
<evidence type="ECO:0000256" key="2">
    <source>
        <dbReference type="ARBA" id="ARBA00022723"/>
    </source>
</evidence>
<dbReference type="PANTHER" id="PTHR30457:SF0">
    <property type="entry name" value="PHOSPHATASE, PUTATIVE (AFU_ORTHOLOGUE AFUA_4G01070)-RELATED"/>
    <property type="match status" value="1"/>
</dbReference>
<dbReference type="SUPFAM" id="SSF64167">
    <property type="entry name" value="SurE-like"/>
    <property type="match status" value="1"/>
</dbReference>
<evidence type="ECO:0000256" key="5">
    <source>
        <dbReference type="SAM" id="SignalP"/>
    </source>
</evidence>
<dbReference type="InterPro" id="IPR030048">
    <property type="entry name" value="SurE"/>
</dbReference>
<keyword evidence="3" id="KW-0378">Hydrolase</keyword>
<reference evidence="7 8" key="1">
    <citation type="submission" date="2024-04" db="EMBL/GenBank/DDBJ databases">
        <title>Phyllosticta paracitricarpa is synonymous to the EU quarantine fungus P. citricarpa based on phylogenomic analyses.</title>
        <authorList>
            <consortium name="Lawrence Berkeley National Laboratory"/>
            <person name="Van Ingen-Buijs V.A."/>
            <person name="Van Westerhoven A.C."/>
            <person name="Haridas S."/>
            <person name="Skiadas P."/>
            <person name="Martin F."/>
            <person name="Groenewald J.Z."/>
            <person name="Crous P.W."/>
            <person name="Seidl M.F."/>
        </authorList>
    </citation>
    <scope>NUCLEOTIDE SEQUENCE [LARGE SCALE GENOMIC DNA]</scope>
    <source>
        <strain evidence="7 8">CBS 123374</strain>
    </source>
</reference>
<comment type="caution">
    <text evidence="7">The sequence shown here is derived from an EMBL/GenBank/DDBJ whole genome shotgun (WGS) entry which is preliminary data.</text>
</comment>
<feature type="chain" id="PRO_5046973414" evidence="5">
    <location>
        <begin position="21"/>
        <end position="370"/>
    </location>
</feature>
<comment type="similarity">
    <text evidence="1">Belongs to the SurE nucleotidase family.</text>
</comment>
<organism evidence="7 8">
    <name type="scientific">Phyllosticta capitalensis</name>
    <dbReference type="NCBI Taxonomy" id="121624"/>
    <lineage>
        <taxon>Eukaryota</taxon>
        <taxon>Fungi</taxon>
        <taxon>Dikarya</taxon>
        <taxon>Ascomycota</taxon>
        <taxon>Pezizomycotina</taxon>
        <taxon>Dothideomycetes</taxon>
        <taxon>Dothideomycetes incertae sedis</taxon>
        <taxon>Botryosphaeriales</taxon>
        <taxon>Phyllostictaceae</taxon>
        <taxon>Phyllosticta</taxon>
    </lineage>
</organism>
<evidence type="ECO:0000256" key="4">
    <source>
        <dbReference type="SAM" id="MobiDB-lite"/>
    </source>
</evidence>
<dbReference type="InterPro" id="IPR036523">
    <property type="entry name" value="SurE-like_sf"/>
</dbReference>
<proteinExistence type="inferred from homology"/>
<evidence type="ECO:0000313" key="7">
    <source>
        <dbReference type="EMBL" id="KAK8246203.1"/>
    </source>
</evidence>
<evidence type="ECO:0000256" key="3">
    <source>
        <dbReference type="ARBA" id="ARBA00022801"/>
    </source>
</evidence>
<feature type="region of interest" description="Disordered" evidence="4">
    <location>
        <begin position="96"/>
        <end position="115"/>
    </location>
</feature>
<protein>
    <submittedName>
        <fullName evidence="7">Survival protein sure-like phosphatase/nucleotidase</fullName>
    </submittedName>
</protein>
<sequence length="370" mass="41247">MNFIYFLAILGLLAANLAAAAIPTEPDASNHPCTHLACFDPINHGLNHGITNSTLQPGKANLLLTNEEGWAEKRIRVFYEWLADYGHDVIISSPPFHNPSTKDRARPPRKLESTECQYKSCPGEKGKKTGFNATDPRLNWVNAEPATGVKYGVEEIWPRFQGNGSVGGIDMVLVGPAVGANRAFEHRHSGTTGAAVYAAKKLGIPSIAFAGWNHKRRAWNRESDPSQEIYASMALNLTNRILANGKPYLPPNVLLNVNFPRIDKRHCSHLNFKYVLTAPMLSGILPQKDIPICRSKKLPAECVVVRRQTFDTCYVSISPMDAKSKGVAKLKEQREVLKALEGTLSCYPYQSEWKEFWTSVGCALRFWEWK</sequence>
<dbReference type="EMBL" id="JBBWRZ010000001">
    <property type="protein sequence ID" value="KAK8246203.1"/>
    <property type="molecule type" value="Genomic_DNA"/>
</dbReference>
<dbReference type="PANTHER" id="PTHR30457">
    <property type="entry name" value="5'-NUCLEOTIDASE SURE"/>
    <property type="match status" value="1"/>
</dbReference>
<gene>
    <name evidence="7" type="ORF">HDK90DRAFT_1916</name>
</gene>
<dbReference type="Proteomes" id="UP001492380">
    <property type="component" value="Unassembled WGS sequence"/>
</dbReference>
<evidence type="ECO:0000313" key="8">
    <source>
        <dbReference type="Proteomes" id="UP001492380"/>
    </source>
</evidence>
<keyword evidence="5" id="KW-0732">Signal</keyword>
<dbReference type="InterPro" id="IPR002828">
    <property type="entry name" value="SurE-like_Pase/nucleotidase"/>
</dbReference>
<evidence type="ECO:0000259" key="6">
    <source>
        <dbReference type="Pfam" id="PF01975"/>
    </source>
</evidence>
<dbReference type="Gene3D" id="3.40.1210.10">
    <property type="entry name" value="Survival protein SurE-like phosphatase/nucleotidase"/>
    <property type="match status" value="1"/>
</dbReference>
<name>A0ABR1Z1E5_9PEZI</name>
<feature type="compositionally biased region" description="Basic and acidic residues" evidence="4">
    <location>
        <begin position="100"/>
        <end position="113"/>
    </location>
</feature>
<keyword evidence="8" id="KW-1185">Reference proteome</keyword>
<dbReference type="Pfam" id="PF01975">
    <property type="entry name" value="SurE"/>
    <property type="match status" value="1"/>
</dbReference>
<feature type="signal peptide" evidence="5">
    <location>
        <begin position="1"/>
        <end position="20"/>
    </location>
</feature>